<dbReference type="Proteomes" id="UP000235584">
    <property type="component" value="Chromosome"/>
</dbReference>
<dbReference type="RefSeq" id="WP_102243015.1">
    <property type="nucleotide sequence ID" value="NZ_CP025704.1"/>
</dbReference>
<organism evidence="1 2">
    <name type="scientific">Bacteriovorax stolpii</name>
    <name type="common">Bdellovibrio stolpii</name>
    <dbReference type="NCBI Taxonomy" id="960"/>
    <lineage>
        <taxon>Bacteria</taxon>
        <taxon>Pseudomonadati</taxon>
        <taxon>Bdellovibrionota</taxon>
        <taxon>Bacteriovoracia</taxon>
        <taxon>Bacteriovoracales</taxon>
        <taxon>Bacteriovoracaceae</taxon>
        <taxon>Bacteriovorax</taxon>
    </lineage>
</organism>
<keyword evidence="2" id="KW-1185">Reference proteome</keyword>
<name>A0A2K9NQE8_BACTC</name>
<gene>
    <name evidence="1" type="ORF">C0V70_06270</name>
</gene>
<evidence type="ECO:0000313" key="2">
    <source>
        <dbReference type="Proteomes" id="UP000235584"/>
    </source>
</evidence>
<dbReference type="EMBL" id="CP025704">
    <property type="protein sequence ID" value="AUN97722.1"/>
    <property type="molecule type" value="Genomic_DNA"/>
</dbReference>
<accession>A0A2K9NQE8</accession>
<proteinExistence type="predicted"/>
<reference evidence="1 2" key="1">
    <citation type="submission" date="2018-01" db="EMBL/GenBank/DDBJ databases">
        <title>Complete genome sequence of Bacteriovorax stolpii DSM12778.</title>
        <authorList>
            <person name="Tang B."/>
            <person name="Chang J."/>
        </authorList>
    </citation>
    <scope>NUCLEOTIDE SEQUENCE [LARGE SCALE GENOMIC DNA]</scope>
    <source>
        <strain evidence="1 2">DSM 12778</strain>
    </source>
</reference>
<sequence length="315" mass="32307">MKQNKGFSLVEIMIAAAALAGLAYVGLQLTKTQTKSVAKNSFDNEVSMITNEINGLLSDPAVCLATLISTATPTNINSKYYIKTDSNAPANGYGNGNVKINSYAFSGAAPDGVLDIRFNNKAILKGTAGAAEVIKKINITYTGTPGAVTSCRATSTGTSDIWLRGTGANINNIYYNSGNVGVGTISPTNAKLEVAGTIRPGAVTVGSGCAVIGAQGYNSSNGQPAYCDGSVWKNSGGGAGDVTIVNGPISSCRGTSTAYCPSGHTVVGGGYIFNASCGCPEEHRFATQNYPSSTTSWTVSMECATSTAYAVCMKK</sequence>
<evidence type="ECO:0000313" key="1">
    <source>
        <dbReference type="EMBL" id="AUN97722.1"/>
    </source>
</evidence>
<dbReference type="InterPro" id="IPR012902">
    <property type="entry name" value="N_methyl_site"/>
</dbReference>
<dbReference type="NCBIfam" id="TIGR02532">
    <property type="entry name" value="IV_pilin_GFxxxE"/>
    <property type="match status" value="1"/>
</dbReference>
<dbReference type="KEGG" id="bsto:C0V70_06270"/>
<dbReference type="OrthoDB" id="1002014at2"/>
<dbReference type="AlphaFoldDB" id="A0A2K9NQE8"/>
<protein>
    <submittedName>
        <fullName evidence="1">Uncharacterized protein</fullName>
    </submittedName>
</protein>